<dbReference type="PANTHER" id="PTHR10366:SF579">
    <property type="entry name" value="3-BETA HYDROXYSTEROID DEHYDROGENASE_ISOMERASE FAMILY PROTEIN (AFU_ORTHOLOGUE AFUA_3G02250)"/>
    <property type="match status" value="1"/>
</dbReference>
<keyword evidence="5" id="KW-1185">Reference proteome</keyword>
<reference evidence="4" key="2">
    <citation type="submission" date="2023-01" db="EMBL/GenBank/DDBJ databases">
        <authorList>
            <person name="Petersen C."/>
        </authorList>
    </citation>
    <scope>NUCLEOTIDE SEQUENCE</scope>
    <source>
        <strain evidence="4">IBT 17514</strain>
    </source>
</reference>
<evidence type="ECO:0000313" key="4">
    <source>
        <dbReference type="EMBL" id="KAJ5741176.1"/>
    </source>
</evidence>
<dbReference type="PANTHER" id="PTHR10366">
    <property type="entry name" value="NAD DEPENDENT EPIMERASE/DEHYDRATASE"/>
    <property type="match status" value="1"/>
</dbReference>
<organism evidence="4 5">
    <name type="scientific">Penicillium malachiteum</name>
    <dbReference type="NCBI Taxonomy" id="1324776"/>
    <lineage>
        <taxon>Eukaryota</taxon>
        <taxon>Fungi</taxon>
        <taxon>Dikarya</taxon>
        <taxon>Ascomycota</taxon>
        <taxon>Pezizomycotina</taxon>
        <taxon>Eurotiomycetes</taxon>
        <taxon>Eurotiomycetidae</taxon>
        <taxon>Eurotiales</taxon>
        <taxon>Aspergillaceae</taxon>
        <taxon>Penicillium</taxon>
    </lineage>
</organism>
<dbReference type="InterPro" id="IPR050425">
    <property type="entry name" value="NAD(P)_dehydrat-like"/>
</dbReference>
<name>A0AAD6N1F3_9EURO</name>
<evidence type="ECO:0000259" key="3">
    <source>
        <dbReference type="Pfam" id="PF01370"/>
    </source>
</evidence>
<dbReference type="EMBL" id="JAQJAN010000001">
    <property type="protein sequence ID" value="KAJ5741176.1"/>
    <property type="molecule type" value="Genomic_DNA"/>
</dbReference>
<keyword evidence="1" id="KW-0560">Oxidoreductase</keyword>
<evidence type="ECO:0000256" key="2">
    <source>
        <dbReference type="ARBA" id="ARBA00023445"/>
    </source>
</evidence>
<dbReference type="SUPFAM" id="SSF51735">
    <property type="entry name" value="NAD(P)-binding Rossmann-fold domains"/>
    <property type="match status" value="1"/>
</dbReference>
<reference evidence="4" key="1">
    <citation type="journal article" date="2023" name="IMA Fungus">
        <title>Comparative genomic study of the Penicillium genus elucidates a diverse pangenome and 15 lateral gene transfer events.</title>
        <authorList>
            <person name="Petersen C."/>
            <person name="Sorensen T."/>
            <person name="Nielsen M.R."/>
            <person name="Sondergaard T.E."/>
            <person name="Sorensen J.L."/>
            <person name="Fitzpatrick D.A."/>
            <person name="Frisvad J.C."/>
            <person name="Nielsen K.L."/>
        </authorList>
    </citation>
    <scope>NUCLEOTIDE SEQUENCE</scope>
    <source>
        <strain evidence="4">IBT 17514</strain>
    </source>
</reference>
<sequence length="346" mass="37831">MAPIDPGSLVLITGGNGFIGAHCIANLLQSNYHVRATVRSRQKAKLTREALNAAGVQSLSNLELSVLPDPTHVDSLVKALDGCQAILHLASSFSYDASPGEFEESLMLPALRGTQAICKAAQKQSSIRRLIVMSSFASVYNADMGLQPGRIYTEKDWSPLTYEDGVNAAAVPIAYRASKVVAERAAWDFVRDNPVQYQLITLCPGMVFGKMIHPISSLSQLNASNQIIWQVLNAGRDGAIPPTKAPVWVDVEDLAEVSRNALLFDTSEHERFLVTSSAYDSQEISDIIRNELPIHRAPIGEPGKRLADTHYSCDSSKTKRLLGVEFRGLRDSIVPLAQQLYAMEEQ</sequence>
<dbReference type="Gene3D" id="3.40.50.720">
    <property type="entry name" value="NAD(P)-binding Rossmann-like Domain"/>
    <property type="match status" value="1"/>
</dbReference>
<dbReference type="InterPro" id="IPR001509">
    <property type="entry name" value="Epimerase_deHydtase"/>
</dbReference>
<feature type="domain" description="NAD-dependent epimerase/dehydratase" evidence="3">
    <location>
        <begin position="10"/>
        <end position="215"/>
    </location>
</feature>
<dbReference type="InterPro" id="IPR036291">
    <property type="entry name" value="NAD(P)-bd_dom_sf"/>
</dbReference>
<protein>
    <recommendedName>
        <fullName evidence="3">NAD-dependent epimerase/dehydratase domain-containing protein</fullName>
    </recommendedName>
</protein>
<comment type="similarity">
    <text evidence="2">Belongs to the NAD(P)-dependent epimerase/dehydratase family. Dihydroflavonol-4-reductase subfamily.</text>
</comment>
<gene>
    <name evidence="4" type="ORF">N7493_001048</name>
</gene>
<comment type="caution">
    <text evidence="4">The sequence shown here is derived from an EMBL/GenBank/DDBJ whole genome shotgun (WGS) entry which is preliminary data.</text>
</comment>
<evidence type="ECO:0000313" key="5">
    <source>
        <dbReference type="Proteomes" id="UP001215712"/>
    </source>
</evidence>
<dbReference type="AlphaFoldDB" id="A0AAD6N1F3"/>
<dbReference type="GO" id="GO:0016616">
    <property type="term" value="F:oxidoreductase activity, acting on the CH-OH group of donors, NAD or NADP as acceptor"/>
    <property type="evidence" value="ECO:0007669"/>
    <property type="project" value="TreeGrafter"/>
</dbReference>
<accession>A0AAD6N1F3</accession>
<evidence type="ECO:0000256" key="1">
    <source>
        <dbReference type="ARBA" id="ARBA00023002"/>
    </source>
</evidence>
<dbReference type="Pfam" id="PF01370">
    <property type="entry name" value="Epimerase"/>
    <property type="match status" value="1"/>
</dbReference>
<proteinExistence type="inferred from homology"/>
<dbReference type="Proteomes" id="UP001215712">
    <property type="component" value="Unassembled WGS sequence"/>
</dbReference>